<dbReference type="AlphaFoldDB" id="A0A1I0FMS2"/>
<reference evidence="5 6" key="1">
    <citation type="submission" date="2016-10" db="EMBL/GenBank/DDBJ databases">
        <authorList>
            <person name="de Groot N.N."/>
        </authorList>
    </citation>
    <scope>NUCLEOTIDE SEQUENCE [LARGE SCALE GENOMIC DNA]</scope>
    <source>
        <strain evidence="5 6">DSM 25947</strain>
    </source>
</reference>
<proteinExistence type="predicted"/>
<name>A0A1I0FMS2_9BACT</name>
<evidence type="ECO:0000256" key="1">
    <source>
        <dbReference type="ARBA" id="ARBA00022729"/>
    </source>
</evidence>
<dbReference type="Proteomes" id="UP000181981">
    <property type="component" value="Unassembled WGS sequence"/>
</dbReference>
<feature type="domain" description="Secretion system C-terminal sorting" evidence="4">
    <location>
        <begin position="1020"/>
        <end position="1081"/>
    </location>
</feature>
<evidence type="ECO:0000259" key="3">
    <source>
        <dbReference type="Pfam" id="PF13205"/>
    </source>
</evidence>
<dbReference type="EMBL" id="FOHT01000017">
    <property type="protein sequence ID" value="SET59371.1"/>
    <property type="molecule type" value="Genomic_DNA"/>
</dbReference>
<feature type="domain" description="SbsA Ig-like" evidence="3">
    <location>
        <begin position="918"/>
        <end position="1000"/>
    </location>
</feature>
<evidence type="ECO:0000259" key="4">
    <source>
        <dbReference type="Pfam" id="PF18962"/>
    </source>
</evidence>
<dbReference type="InterPro" id="IPR025667">
    <property type="entry name" value="SprB_repeat"/>
</dbReference>
<dbReference type="OrthoDB" id="1117451at2"/>
<protein>
    <submittedName>
        <fullName evidence="5">Por secretion system C-terminal sorting domain-containing protein</fullName>
    </submittedName>
</protein>
<dbReference type="Pfam" id="PF13205">
    <property type="entry name" value="Big_5"/>
    <property type="match status" value="1"/>
</dbReference>
<feature type="signal peptide" evidence="2">
    <location>
        <begin position="1"/>
        <end position="26"/>
    </location>
</feature>
<dbReference type="Pfam" id="PF13573">
    <property type="entry name" value="SprB"/>
    <property type="match status" value="3"/>
</dbReference>
<dbReference type="InterPro" id="IPR026444">
    <property type="entry name" value="Secre_tail"/>
</dbReference>
<dbReference type="NCBIfam" id="TIGR04183">
    <property type="entry name" value="Por_Secre_tail"/>
    <property type="match status" value="1"/>
</dbReference>
<organism evidence="5 6">
    <name type="scientific">Draconibacterium orientale</name>
    <dbReference type="NCBI Taxonomy" id="1168034"/>
    <lineage>
        <taxon>Bacteria</taxon>
        <taxon>Pseudomonadati</taxon>
        <taxon>Bacteroidota</taxon>
        <taxon>Bacteroidia</taxon>
        <taxon>Marinilabiliales</taxon>
        <taxon>Prolixibacteraceae</taxon>
        <taxon>Draconibacterium</taxon>
    </lineage>
</organism>
<gene>
    <name evidence="5" type="ORF">SAMN05444285_11738</name>
</gene>
<keyword evidence="1 2" id="KW-0732">Signal</keyword>
<sequence>MRKMFTRVFSLVLLFCMLGFVTELKAQCDVSIAPAAAAVTDIVCGGSSTGEITVFSAEGGTGEYTYTLQVWAEGTWADVTPYIGVADTVYSGLPYGTYKVIVADTEGCGAETANIEVAGATPDDEVVISNHNFEDMSCNGASDGLIEIWAAGGSGEYEFRINNNSWRDFPDGSSYKDIVVTEPGEYEVQVRDALAPDCTTESVTFIISEPAPVVVTTAVENVNSVCNPDGAFTVTISGGHLGEYPVDYNVYVNDELWSTSISGPSVTYSDLPAGTYDVKVFENWGVDISCEGSATVEITDPGAITGTVEVTKNVLCNGGANGEITISEVAGGSAPYHLYLTGSATSDMAYDEAGVNAFTGLVAGTYSIRIEDAVGCDSVINDVVVVEPTALSLATTHIQDILCIEDGKFSVQVSGGAGDYKYFAALSQLPDYITVPDAGSTEWQTDSIFAVTEPGTYIVWAMDANECMIGGEEDDLGNPVEAWTVQVEKPEIEVVVDASESGNPACNGDLTGSISVNADDVTIYKDGVVVENPVYTVTINEEETNALENLGAGTYYIVVTTENGCVGHDTVTFTEPQVLEALLDKAEGEFTCPGDNIGYIETTVSGGTEGTGFMYQLWQNTTLKTDYQASNSFLVAIDNDYVVVVKDANGCTDTSNVITIDPVPPIEFELTDVTCFDDTMASVLVEVAVEEGRMYQVLWQEIETEAGDYTDTSAWFNEPILLDQKFAFSSDGNDISYQFTVIDDKGCEALSQTVKFENNIAAALSLNLTPGETGDCTTEVTIAAEGGVAPYTIMIDSVVTTETALLLGGGTYEFTVIDAHQCVYTEELTVEYGISTDTIVETYTGEAMQFVYDEFMLDTMLYAGEYSFYYDVETACTAELNVTVTERDRMVPVLDSVTPNGVTIADNHAVYTIVFEDVVTFNEMVEGYLTVTAVDSTEATLVIPITADMVNGNTITIDYDYMEIGSLELNTTYTVAVDSGIVMGDGLAWDGVTGDWSFTTGDDWATDVDVFDSEELDFNIYPNPFNDFIRIENVEKLDRVIISNIAGQRVLDLEYPGYEIPTGNLNAGVYIITLTDDGEIVKSVRLIKR</sequence>
<dbReference type="Pfam" id="PF18962">
    <property type="entry name" value="Por_Secre_tail"/>
    <property type="match status" value="1"/>
</dbReference>
<feature type="chain" id="PRO_5010333035" evidence="2">
    <location>
        <begin position="27"/>
        <end position="1089"/>
    </location>
</feature>
<evidence type="ECO:0000256" key="2">
    <source>
        <dbReference type="SAM" id="SignalP"/>
    </source>
</evidence>
<dbReference type="InterPro" id="IPR032812">
    <property type="entry name" value="SbsA_Ig"/>
</dbReference>
<dbReference type="RefSeq" id="WP_038556059.1">
    <property type="nucleotide sequence ID" value="NZ_FOHT01000017.1"/>
</dbReference>
<evidence type="ECO:0000313" key="5">
    <source>
        <dbReference type="EMBL" id="SET59371.1"/>
    </source>
</evidence>
<evidence type="ECO:0000313" key="6">
    <source>
        <dbReference type="Proteomes" id="UP000181981"/>
    </source>
</evidence>
<accession>A0A1I0FMS2</accession>